<comment type="similarity">
    <text evidence="1">Belongs to the ABC transporter superfamily.</text>
</comment>
<dbReference type="InterPro" id="IPR050153">
    <property type="entry name" value="Metal_Ion_Import_ABC"/>
</dbReference>
<dbReference type="EMBL" id="JAKNHJ010000004">
    <property type="protein sequence ID" value="MCG4617456.1"/>
    <property type="molecule type" value="Genomic_DNA"/>
</dbReference>
<dbReference type="PANTHER" id="PTHR42734:SF17">
    <property type="entry name" value="METAL TRANSPORT SYSTEM ATP-BINDING PROTEIN TM_0124-RELATED"/>
    <property type="match status" value="1"/>
</dbReference>
<keyword evidence="2" id="KW-0813">Transport</keyword>
<dbReference type="Proteomes" id="UP001200537">
    <property type="component" value="Unassembled WGS sequence"/>
</dbReference>
<dbReference type="RefSeq" id="WP_238127690.1">
    <property type="nucleotide sequence ID" value="NZ_JAKNHJ010000004.1"/>
</dbReference>
<dbReference type="GO" id="GO:0005524">
    <property type="term" value="F:ATP binding"/>
    <property type="evidence" value="ECO:0007669"/>
    <property type="project" value="UniProtKB-KW"/>
</dbReference>
<dbReference type="GO" id="GO:0016887">
    <property type="term" value="F:ATP hydrolysis activity"/>
    <property type="evidence" value="ECO:0007669"/>
    <property type="project" value="InterPro"/>
</dbReference>
<dbReference type="SUPFAM" id="SSF52540">
    <property type="entry name" value="P-loop containing nucleoside triphosphate hydrolases"/>
    <property type="match status" value="1"/>
</dbReference>
<dbReference type="PROSITE" id="PS00211">
    <property type="entry name" value="ABC_TRANSPORTER_1"/>
    <property type="match status" value="1"/>
</dbReference>
<dbReference type="InterPro" id="IPR027417">
    <property type="entry name" value="P-loop_NTPase"/>
</dbReference>
<evidence type="ECO:0000256" key="2">
    <source>
        <dbReference type="ARBA" id="ARBA00022448"/>
    </source>
</evidence>
<accession>A0AAJ1BBD0</accession>
<name>A0AAJ1BBD0_9ACTO</name>
<gene>
    <name evidence="6" type="ORF">L0M99_02955</name>
</gene>
<comment type="caution">
    <text evidence="6">The sequence shown here is derived from an EMBL/GenBank/DDBJ whole genome shotgun (WGS) entry which is preliminary data.</text>
</comment>
<evidence type="ECO:0000313" key="7">
    <source>
        <dbReference type="Proteomes" id="UP001200537"/>
    </source>
</evidence>
<evidence type="ECO:0000259" key="5">
    <source>
        <dbReference type="PROSITE" id="PS50893"/>
    </source>
</evidence>
<dbReference type="SMART" id="SM00382">
    <property type="entry name" value="AAA"/>
    <property type="match status" value="1"/>
</dbReference>
<dbReference type="InterPro" id="IPR017871">
    <property type="entry name" value="ABC_transporter-like_CS"/>
</dbReference>
<sequence>MSKVLEIEKLHFTYGEYPLLQGVDFSLAAGKFAAIVGGNGVGKTTLMNLILGKLKAETGQIRLFEDSLSVDNHYRDLAYLSQEAVSRYRNFPTTVKELLKMYLAQLKQKTDPEVLLENVGLTAVQNHRLSELSGGQLQRVGLLVALLKQARLILLDEPTGGVDQQFSLELYQILRRQCLAGNSVLMITHHLAEAALFLDEAYRLERGILTRLQLEEYKRSAGESACL</sequence>
<keyword evidence="3" id="KW-0547">Nucleotide-binding</keyword>
<evidence type="ECO:0000256" key="4">
    <source>
        <dbReference type="ARBA" id="ARBA00022840"/>
    </source>
</evidence>
<dbReference type="Pfam" id="PF00005">
    <property type="entry name" value="ABC_tran"/>
    <property type="match status" value="1"/>
</dbReference>
<evidence type="ECO:0000256" key="3">
    <source>
        <dbReference type="ARBA" id="ARBA00022741"/>
    </source>
</evidence>
<dbReference type="PANTHER" id="PTHR42734">
    <property type="entry name" value="METAL TRANSPORT SYSTEM ATP-BINDING PROTEIN TM_0124-RELATED"/>
    <property type="match status" value="1"/>
</dbReference>
<keyword evidence="4 6" id="KW-0067">ATP-binding</keyword>
<proteinExistence type="inferred from homology"/>
<dbReference type="InterPro" id="IPR003593">
    <property type="entry name" value="AAA+_ATPase"/>
</dbReference>
<dbReference type="PROSITE" id="PS50893">
    <property type="entry name" value="ABC_TRANSPORTER_2"/>
    <property type="match status" value="1"/>
</dbReference>
<reference evidence="6" key="1">
    <citation type="submission" date="2022-01" db="EMBL/GenBank/DDBJ databases">
        <title>Collection of gut derived symbiotic bacterial strains cultured from healthy donors.</title>
        <authorList>
            <person name="Lin H."/>
            <person name="Kohout C."/>
            <person name="Waligurski E."/>
            <person name="Pamer E.G."/>
        </authorList>
    </citation>
    <scope>NUCLEOTIDE SEQUENCE</scope>
    <source>
        <strain evidence="6">DFI.7.46</strain>
    </source>
</reference>
<evidence type="ECO:0000256" key="1">
    <source>
        <dbReference type="ARBA" id="ARBA00005417"/>
    </source>
</evidence>
<dbReference type="AlphaFoldDB" id="A0AAJ1BBD0"/>
<evidence type="ECO:0000313" key="6">
    <source>
        <dbReference type="EMBL" id="MCG4617456.1"/>
    </source>
</evidence>
<protein>
    <submittedName>
        <fullName evidence="6">ATP-binding cassette domain-containing protein</fullName>
    </submittedName>
</protein>
<dbReference type="Gene3D" id="3.40.50.300">
    <property type="entry name" value="P-loop containing nucleotide triphosphate hydrolases"/>
    <property type="match status" value="1"/>
</dbReference>
<organism evidence="6 7">
    <name type="scientific">Varibaculum cambriense</name>
    <dbReference type="NCBI Taxonomy" id="184870"/>
    <lineage>
        <taxon>Bacteria</taxon>
        <taxon>Bacillati</taxon>
        <taxon>Actinomycetota</taxon>
        <taxon>Actinomycetes</taxon>
        <taxon>Actinomycetales</taxon>
        <taxon>Actinomycetaceae</taxon>
        <taxon>Varibaculum</taxon>
    </lineage>
</organism>
<dbReference type="InterPro" id="IPR003439">
    <property type="entry name" value="ABC_transporter-like_ATP-bd"/>
</dbReference>
<feature type="domain" description="ABC transporter" evidence="5">
    <location>
        <begin position="5"/>
        <end position="227"/>
    </location>
</feature>